<accession>A0A6C0CIY0</accession>
<organism evidence="1">
    <name type="scientific">viral metagenome</name>
    <dbReference type="NCBI Taxonomy" id="1070528"/>
    <lineage>
        <taxon>unclassified sequences</taxon>
        <taxon>metagenomes</taxon>
        <taxon>organismal metagenomes</taxon>
    </lineage>
</organism>
<sequence length="128" mass="14637">MLYVCTDIQDFHTFKSFFKETYGKSTFLDLSTVPASKLAEEGLAIVDHHSDCYVFLGYLEPGWMLEGPHQVQLRKLFRKFNVGFVCKYVDSIPFSWKNGTEIVYTKSPLNQYGSPNTLNDGCALQHQP</sequence>
<evidence type="ECO:0000313" key="1">
    <source>
        <dbReference type="EMBL" id="QHT03830.1"/>
    </source>
</evidence>
<reference evidence="1" key="1">
    <citation type="journal article" date="2020" name="Nature">
        <title>Giant virus diversity and host interactions through global metagenomics.</title>
        <authorList>
            <person name="Schulz F."/>
            <person name="Roux S."/>
            <person name="Paez-Espino D."/>
            <person name="Jungbluth S."/>
            <person name="Walsh D.A."/>
            <person name="Denef V.J."/>
            <person name="McMahon K.D."/>
            <person name="Konstantinidis K.T."/>
            <person name="Eloe-Fadrosh E.A."/>
            <person name="Kyrpides N.C."/>
            <person name="Woyke T."/>
        </authorList>
    </citation>
    <scope>NUCLEOTIDE SEQUENCE</scope>
    <source>
        <strain evidence="1">GVMAG-M-3300021120-1</strain>
    </source>
</reference>
<proteinExistence type="predicted"/>
<dbReference type="AlphaFoldDB" id="A0A6C0CIY0"/>
<dbReference type="EMBL" id="MN739418">
    <property type="protein sequence ID" value="QHT03830.1"/>
    <property type="molecule type" value="Genomic_DNA"/>
</dbReference>
<protein>
    <submittedName>
        <fullName evidence="1">Uncharacterized protein</fullName>
    </submittedName>
</protein>
<name>A0A6C0CIY0_9ZZZZ</name>